<dbReference type="InterPro" id="IPR020471">
    <property type="entry name" value="AKR"/>
</dbReference>
<dbReference type="CDD" id="cd19138">
    <property type="entry name" value="AKR_YeaE"/>
    <property type="match status" value="1"/>
</dbReference>
<evidence type="ECO:0000313" key="3">
    <source>
        <dbReference type="Proteomes" id="UP000001035"/>
    </source>
</evidence>
<dbReference type="BioCyc" id="BCEN216591:G1G1V-3037-MONOMER"/>
<feature type="domain" description="NADP-dependent oxidoreductase" evidence="1">
    <location>
        <begin position="18"/>
        <end position="267"/>
    </location>
</feature>
<dbReference type="PRINTS" id="PR00069">
    <property type="entry name" value="ALDKETRDTASE"/>
</dbReference>
<proteinExistence type="predicted"/>
<organism evidence="2 3">
    <name type="scientific">Burkholderia cenocepacia (strain ATCC BAA-245 / DSM 16553 / LMG 16656 / NCTC 13227 / J2315 / CF5610)</name>
    <name type="common">Burkholderia cepacia (strain J2315)</name>
    <dbReference type="NCBI Taxonomy" id="216591"/>
    <lineage>
        <taxon>Bacteria</taxon>
        <taxon>Pseudomonadati</taxon>
        <taxon>Pseudomonadota</taxon>
        <taxon>Betaproteobacteria</taxon>
        <taxon>Burkholderiales</taxon>
        <taxon>Burkholderiaceae</taxon>
        <taxon>Burkholderia</taxon>
        <taxon>Burkholderia cepacia complex</taxon>
    </lineage>
</organism>
<dbReference type="EMBL" id="AM747720">
    <property type="protein sequence ID" value="CAR53043.1"/>
    <property type="molecule type" value="Genomic_DNA"/>
</dbReference>
<dbReference type="PANTHER" id="PTHR43638">
    <property type="entry name" value="OXIDOREDUCTASE, ALDO/KETO REDUCTASE FAMILY PROTEIN"/>
    <property type="match status" value="1"/>
</dbReference>
<name>B4E9E2_BURCJ</name>
<protein>
    <submittedName>
        <fullName evidence="2">Aldo/keto reductase family oxidoreductase</fullName>
    </submittedName>
</protein>
<sequence length="281" mass="30943">MTDTIATVVLPNGETIPKLGLGTWEMGERPARRADEIAALREGVELGMTLVDTAEMYGDGATEELVGDALAGLRDDVFLVSKVYPHHASRRGVVAACDASLKRLRTDRVDLYLLHWRGSVPLEETVAGFDALQRAGKIRHWGVSNFDTADMAELVDEAGGGACATNQILYNIARRGPEFDLLPWLADHRIPAMAYSPVDHGRLPKRSPLDEIARLRGVSVTRVALAWVLAQPGVFAIPKASRIEHVRDNRAALDFVLSDDERAQLDAYFRPPRSKRALEML</sequence>
<dbReference type="eggNOG" id="COG0656">
    <property type="taxonomic scope" value="Bacteria"/>
</dbReference>
<dbReference type="Proteomes" id="UP000001035">
    <property type="component" value="Chromosome 1"/>
</dbReference>
<dbReference type="InterPro" id="IPR023210">
    <property type="entry name" value="NADP_OxRdtase_dom"/>
</dbReference>
<keyword evidence="3" id="KW-1185">Reference proteome</keyword>
<dbReference type="RefSeq" id="WP_006489669.1">
    <property type="nucleotide sequence ID" value="NC_011000.1"/>
</dbReference>
<dbReference type="Pfam" id="PF00248">
    <property type="entry name" value="Aldo_ket_red"/>
    <property type="match status" value="1"/>
</dbReference>
<dbReference type="Gene3D" id="3.20.20.100">
    <property type="entry name" value="NADP-dependent oxidoreductase domain"/>
    <property type="match status" value="1"/>
</dbReference>
<dbReference type="KEGG" id="bcj:BCAL2743"/>
<evidence type="ECO:0000313" key="2">
    <source>
        <dbReference type="EMBL" id="CAR53043.1"/>
    </source>
</evidence>
<dbReference type="InterPro" id="IPR036812">
    <property type="entry name" value="NAD(P)_OxRdtase_dom_sf"/>
</dbReference>
<reference evidence="2 3" key="1">
    <citation type="journal article" date="2009" name="J. Bacteriol.">
        <title>The genome of Burkholderia cenocepacia J2315, an epidemic pathogen of cystic fibrosis patients.</title>
        <authorList>
            <person name="Holden M.T."/>
            <person name="Seth-Smith H.M."/>
            <person name="Crossman L.C."/>
            <person name="Sebaihia M."/>
            <person name="Bentley S.D."/>
            <person name="Cerdeno-Tarraga A.M."/>
            <person name="Thomson N.R."/>
            <person name="Bason N."/>
            <person name="Quail M.A."/>
            <person name="Sharp S."/>
            <person name="Cherevach I."/>
            <person name="Churcher C."/>
            <person name="Goodhead I."/>
            <person name="Hauser H."/>
            <person name="Holroyd N."/>
            <person name="Mungall K."/>
            <person name="Scott P."/>
            <person name="Walker D."/>
            <person name="White B."/>
            <person name="Rose H."/>
            <person name="Iversen P."/>
            <person name="Mil-Homens D."/>
            <person name="Rocha E.P."/>
            <person name="Fialho A.M."/>
            <person name="Baldwin A."/>
            <person name="Dowson C."/>
            <person name="Barrell B.G."/>
            <person name="Govan J.R."/>
            <person name="Vandamme P."/>
            <person name="Hart C.A."/>
            <person name="Mahenthiralingam E."/>
            <person name="Parkhill J."/>
        </authorList>
    </citation>
    <scope>NUCLEOTIDE SEQUENCE [LARGE SCALE GENOMIC DNA]</scope>
    <source>
        <strain evidence="3">ATCC BAA-245 / DSM 16553 / LMG 16656 / NCTC 13227 / J2315 / CF5610</strain>
    </source>
</reference>
<dbReference type="HOGENOM" id="CLU_023205_2_3_4"/>
<gene>
    <name evidence="2" type="ORF">BCAL2743</name>
</gene>
<evidence type="ECO:0000259" key="1">
    <source>
        <dbReference type="Pfam" id="PF00248"/>
    </source>
</evidence>
<dbReference type="SUPFAM" id="SSF51430">
    <property type="entry name" value="NAD(P)-linked oxidoreductase"/>
    <property type="match status" value="1"/>
</dbReference>
<dbReference type="GO" id="GO:0016491">
    <property type="term" value="F:oxidoreductase activity"/>
    <property type="evidence" value="ECO:0007669"/>
    <property type="project" value="InterPro"/>
</dbReference>
<dbReference type="PANTHER" id="PTHR43638:SF3">
    <property type="entry name" value="ALDEHYDE REDUCTASE"/>
    <property type="match status" value="1"/>
</dbReference>
<accession>B4E9E2</accession>
<dbReference type="AlphaFoldDB" id="B4E9E2"/>